<keyword evidence="1" id="KW-0472">Membrane</keyword>
<evidence type="ECO:0000313" key="2">
    <source>
        <dbReference type="EMBL" id="RIY32696.1"/>
    </source>
</evidence>
<dbReference type="OrthoDB" id="5675492at2"/>
<keyword evidence="3" id="KW-1185">Reference proteome</keyword>
<dbReference type="RefSeq" id="WP_119525143.1">
    <property type="nucleotide sequence ID" value="NZ_NRHC01000048.1"/>
</dbReference>
<evidence type="ECO:0000313" key="3">
    <source>
        <dbReference type="Proteomes" id="UP000265691"/>
    </source>
</evidence>
<sequence length="271" mass="31529">MLFSTPNFVIIAMLVAFRATHNFRDPRFSTFALSATVIFLELISSALSPNFFYSSFLQLNPYKPLFVVTSYFLLGFAFYHLISSQWLHQRIRRRYPGFTQAATLYAREVVIVTEIIASFLAYLSLSDFAQFSSWLVASSSRAQEATSNFWFIAIVTLIVVRFFYNLLLGNYKTFVFWSVSIIFFFTYTLIGHREYFATNTFLYVYAVSYIFRYIATEENFYNFFARTKLSEARFAMLLHGLTALAELIASLMILGIFVNSYTDLTFLKSYF</sequence>
<dbReference type="AlphaFoldDB" id="A0A3A1Y5Z0"/>
<reference evidence="2 3" key="1">
    <citation type="submission" date="2017-08" db="EMBL/GenBank/DDBJ databases">
        <title>Reclassification of Bisgaard taxon 37 and 44.</title>
        <authorList>
            <person name="Christensen H."/>
        </authorList>
    </citation>
    <scope>NUCLEOTIDE SEQUENCE [LARGE SCALE GENOMIC DNA]</scope>
    <source>
        <strain evidence="2 3">B96_3</strain>
    </source>
</reference>
<feature type="transmembrane region" description="Helical" evidence="1">
    <location>
        <begin position="196"/>
        <end position="215"/>
    </location>
</feature>
<name>A0A3A1Y5Z0_9GAMM</name>
<evidence type="ECO:0000256" key="1">
    <source>
        <dbReference type="SAM" id="Phobius"/>
    </source>
</evidence>
<protein>
    <submittedName>
        <fullName evidence="2">Uncharacterized protein</fullName>
    </submittedName>
</protein>
<feature type="transmembrane region" description="Helical" evidence="1">
    <location>
        <begin position="236"/>
        <end position="258"/>
    </location>
</feature>
<feature type="transmembrane region" description="Helical" evidence="1">
    <location>
        <begin position="171"/>
        <end position="190"/>
    </location>
</feature>
<feature type="transmembrane region" description="Helical" evidence="1">
    <location>
        <begin position="145"/>
        <end position="164"/>
    </location>
</feature>
<gene>
    <name evidence="2" type="ORF">CKF54_04370</name>
</gene>
<accession>A0A3A1Y5Z0</accession>
<feature type="transmembrane region" description="Helical" evidence="1">
    <location>
        <begin position="30"/>
        <end position="53"/>
    </location>
</feature>
<keyword evidence="1" id="KW-0812">Transmembrane</keyword>
<keyword evidence="1" id="KW-1133">Transmembrane helix</keyword>
<comment type="caution">
    <text evidence="2">The sequence shown here is derived from an EMBL/GenBank/DDBJ whole genome shotgun (WGS) entry which is preliminary data.</text>
</comment>
<feature type="transmembrane region" description="Helical" evidence="1">
    <location>
        <begin position="65"/>
        <end position="83"/>
    </location>
</feature>
<feature type="transmembrane region" description="Helical" evidence="1">
    <location>
        <begin position="104"/>
        <end position="125"/>
    </location>
</feature>
<organism evidence="2 3">
    <name type="scientific">Psittacicella hinzii</name>
    <dbReference type="NCBI Taxonomy" id="2028575"/>
    <lineage>
        <taxon>Bacteria</taxon>
        <taxon>Pseudomonadati</taxon>
        <taxon>Pseudomonadota</taxon>
        <taxon>Gammaproteobacteria</taxon>
        <taxon>Pasteurellales</taxon>
        <taxon>Psittacicellaceae</taxon>
        <taxon>Psittacicella</taxon>
    </lineage>
</organism>
<dbReference type="Proteomes" id="UP000265691">
    <property type="component" value="Unassembled WGS sequence"/>
</dbReference>
<dbReference type="EMBL" id="NRHC01000048">
    <property type="protein sequence ID" value="RIY32696.1"/>
    <property type="molecule type" value="Genomic_DNA"/>
</dbReference>
<proteinExistence type="predicted"/>